<feature type="region of interest" description="Disordered" evidence="1">
    <location>
        <begin position="1"/>
        <end position="47"/>
    </location>
</feature>
<evidence type="ECO:0000256" key="1">
    <source>
        <dbReference type="SAM" id="MobiDB-lite"/>
    </source>
</evidence>
<reference evidence="2" key="1">
    <citation type="submission" date="2020-04" db="EMBL/GenBank/DDBJ databases">
        <authorList>
            <person name="Chiriac C."/>
            <person name="Salcher M."/>
            <person name="Ghai R."/>
            <person name="Kavagutti S V."/>
        </authorList>
    </citation>
    <scope>NUCLEOTIDE SEQUENCE</scope>
</reference>
<name>A0A6J5L875_9CAUD</name>
<organism evidence="2">
    <name type="scientific">uncultured Caudovirales phage</name>
    <dbReference type="NCBI Taxonomy" id="2100421"/>
    <lineage>
        <taxon>Viruses</taxon>
        <taxon>Duplodnaviria</taxon>
        <taxon>Heunggongvirae</taxon>
        <taxon>Uroviricota</taxon>
        <taxon>Caudoviricetes</taxon>
        <taxon>Peduoviridae</taxon>
        <taxon>Maltschvirus</taxon>
        <taxon>Maltschvirus maltsch</taxon>
    </lineage>
</organism>
<sequence>MTGPKASQAGGSSSAERMRRKRERDRQALLATQAAAQAEPARQARLPLAPVAAGDFTEEQERIGGGRPAGSVARATAAMRDVLLRRYPSPLIGLAEIAARPVEQLARELGCTRLEAFQEQRRALESLAPYMHSKMPIAVQSDGAPMVGVQLAVSADMAARIGLGVTVENQQDSGGEPA</sequence>
<evidence type="ECO:0000313" key="2">
    <source>
        <dbReference type="EMBL" id="CAB4127989.1"/>
    </source>
</evidence>
<feature type="compositionally biased region" description="Low complexity" evidence="1">
    <location>
        <begin position="28"/>
        <end position="46"/>
    </location>
</feature>
<accession>A0A6J5L875</accession>
<proteinExistence type="predicted"/>
<dbReference type="EMBL" id="LR796221">
    <property type="protein sequence ID" value="CAB4127989.1"/>
    <property type="molecule type" value="Genomic_DNA"/>
</dbReference>
<protein>
    <submittedName>
        <fullName evidence="2">Uncharacterized protein</fullName>
    </submittedName>
</protein>
<gene>
    <name evidence="2" type="ORF">UFOVP99_2</name>
</gene>